<comment type="caution">
    <text evidence="5">The sequence shown here is derived from an EMBL/GenBank/DDBJ whole genome shotgun (WGS) entry which is preliminary data.</text>
</comment>
<sequence>MVGFDEHFVLIMDQLTGHQPNPHIIPIVGIGGTGKTTLARNAFENKCVVEHFDVLLCRLREWKSSNGYHGTTRLLDMADALGSRSPYLMNFLDEDKSWNLFCEKAFPQQNYSPELEEPGKIIAKSCRGLPLEIVVVGGCFAKSSKTREYWQFVAENLYVNSDNDERCLKILALSYHHLPIHLKPYFLYMRVFPEDCEVQVS</sequence>
<proteinExistence type="inferred from homology"/>
<evidence type="ECO:0000256" key="2">
    <source>
        <dbReference type="ARBA" id="ARBA00022614"/>
    </source>
</evidence>
<gene>
    <name evidence="5" type="ORF">BUALT_Bualt07G0024400</name>
</gene>
<dbReference type="PANTHER" id="PTHR23155:SF1152">
    <property type="entry name" value="AAA+ ATPASE DOMAIN-CONTAINING PROTEIN"/>
    <property type="match status" value="1"/>
</dbReference>
<organism evidence="5 6">
    <name type="scientific">Buddleja alternifolia</name>
    <dbReference type="NCBI Taxonomy" id="168488"/>
    <lineage>
        <taxon>Eukaryota</taxon>
        <taxon>Viridiplantae</taxon>
        <taxon>Streptophyta</taxon>
        <taxon>Embryophyta</taxon>
        <taxon>Tracheophyta</taxon>
        <taxon>Spermatophyta</taxon>
        <taxon>Magnoliopsida</taxon>
        <taxon>eudicotyledons</taxon>
        <taxon>Gunneridae</taxon>
        <taxon>Pentapetalae</taxon>
        <taxon>asterids</taxon>
        <taxon>lamiids</taxon>
        <taxon>Lamiales</taxon>
        <taxon>Scrophulariaceae</taxon>
        <taxon>Buddlejeae</taxon>
        <taxon>Buddleja</taxon>
    </lineage>
</organism>
<dbReference type="GO" id="GO:0098542">
    <property type="term" value="P:defense response to other organism"/>
    <property type="evidence" value="ECO:0007669"/>
    <property type="project" value="TreeGrafter"/>
</dbReference>
<evidence type="ECO:0000259" key="4">
    <source>
        <dbReference type="Pfam" id="PF00931"/>
    </source>
</evidence>
<reference evidence="5" key="1">
    <citation type="submission" date="2019-10" db="EMBL/GenBank/DDBJ databases">
        <authorList>
            <person name="Zhang R."/>
            <person name="Pan Y."/>
            <person name="Wang J."/>
            <person name="Ma R."/>
            <person name="Yu S."/>
        </authorList>
    </citation>
    <scope>NUCLEOTIDE SEQUENCE</scope>
    <source>
        <strain evidence="5">LA-IB0</strain>
        <tissue evidence="5">Leaf</tissue>
    </source>
</reference>
<evidence type="ECO:0000256" key="1">
    <source>
        <dbReference type="ARBA" id="ARBA00008894"/>
    </source>
</evidence>
<comment type="similarity">
    <text evidence="1">Belongs to the disease resistance NB-LRR family.</text>
</comment>
<accession>A0AAV6XI81</accession>
<name>A0AAV6XI81_9LAMI</name>
<dbReference type="AlphaFoldDB" id="A0AAV6XI81"/>
<evidence type="ECO:0000313" key="6">
    <source>
        <dbReference type="Proteomes" id="UP000826271"/>
    </source>
</evidence>
<protein>
    <recommendedName>
        <fullName evidence="4">NB-ARC domain-containing protein</fullName>
    </recommendedName>
</protein>
<dbReference type="Pfam" id="PF00931">
    <property type="entry name" value="NB-ARC"/>
    <property type="match status" value="1"/>
</dbReference>
<dbReference type="Proteomes" id="UP000826271">
    <property type="component" value="Unassembled WGS sequence"/>
</dbReference>
<evidence type="ECO:0000313" key="5">
    <source>
        <dbReference type="EMBL" id="KAG8378818.1"/>
    </source>
</evidence>
<keyword evidence="6" id="KW-1185">Reference proteome</keyword>
<dbReference type="InterPro" id="IPR027417">
    <property type="entry name" value="P-loop_NTPase"/>
</dbReference>
<keyword evidence="3" id="KW-0677">Repeat</keyword>
<dbReference type="InterPro" id="IPR002182">
    <property type="entry name" value="NB-ARC"/>
</dbReference>
<feature type="domain" description="NB-ARC" evidence="4">
    <location>
        <begin position="11"/>
        <end position="55"/>
    </location>
</feature>
<dbReference type="GO" id="GO:0005737">
    <property type="term" value="C:cytoplasm"/>
    <property type="evidence" value="ECO:0007669"/>
    <property type="project" value="UniProtKB-SubCell"/>
</dbReference>
<dbReference type="SUPFAM" id="SSF52540">
    <property type="entry name" value="P-loop containing nucleoside triphosphate hydrolases"/>
    <property type="match status" value="1"/>
</dbReference>
<dbReference type="EMBL" id="WHWC01000007">
    <property type="protein sequence ID" value="KAG8378818.1"/>
    <property type="molecule type" value="Genomic_DNA"/>
</dbReference>
<dbReference type="InterPro" id="IPR044974">
    <property type="entry name" value="Disease_R_plants"/>
</dbReference>
<evidence type="ECO:0000256" key="3">
    <source>
        <dbReference type="ARBA" id="ARBA00022737"/>
    </source>
</evidence>
<dbReference type="PANTHER" id="PTHR23155">
    <property type="entry name" value="DISEASE RESISTANCE PROTEIN RP"/>
    <property type="match status" value="1"/>
</dbReference>
<dbReference type="Gene3D" id="1.10.8.430">
    <property type="entry name" value="Helical domain of apoptotic protease-activating factors"/>
    <property type="match status" value="1"/>
</dbReference>
<dbReference type="Gene3D" id="1.10.10.10">
    <property type="entry name" value="Winged helix-like DNA-binding domain superfamily/Winged helix DNA-binding domain"/>
    <property type="match status" value="1"/>
</dbReference>
<keyword evidence="2" id="KW-0433">Leucine-rich repeat</keyword>
<dbReference type="GO" id="GO:0043531">
    <property type="term" value="F:ADP binding"/>
    <property type="evidence" value="ECO:0007669"/>
    <property type="project" value="InterPro"/>
</dbReference>
<dbReference type="Gene3D" id="3.40.50.300">
    <property type="entry name" value="P-loop containing nucleotide triphosphate hydrolases"/>
    <property type="match status" value="1"/>
</dbReference>
<dbReference type="InterPro" id="IPR042197">
    <property type="entry name" value="Apaf_helical"/>
</dbReference>
<dbReference type="InterPro" id="IPR036388">
    <property type="entry name" value="WH-like_DNA-bd_sf"/>
</dbReference>